<sequence>MDSLGIGNSMGPKGGLETLAGCQRGGMAALVLPEDAFLDRTIHVTGHPPKFFDSLHEFEAWLRENGATVPRNPRPNTTLVIKRQNAPRNLHHLLTSAEVMSFEEFMNDVRQLAIPLEDEELQIDDPEPPAIEL</sequence>
<proteinExistence type="predicted"/>
<keyword evidence="2" id="KW-1185">Reference proteome</keyword>
<gene>
    <name evidence="1" type="ORF">SLS58_003108</name>
</gene>
<dbReference type="EMBL" id="JAKEKT020000015">
    <property type="protein sequence ID" value="KAL1646522.1"/>
    <property type="molecule type" value="Genomic_DNA"/>
</dbReference>
<dbReference type="Proteomes" id="UP001521184">
    <property type="component" value="Unassembled WGS sequence"/>
</dbReference>
<name>A0ABR3TWW6_9PEZI</name>
<comment type="caution">
    <text evidence="1">The sequence shown here is derived from an EMBL/GenBank/DDBJ whole genome shotgun (WGS) entry which is preliminary data.</text>
</comment>
<protein>
    <submittedName>
        <fullName evidence="1">Uncharacterized protein</fullName>
    </submittedName>
</protein>
<evidence type="ECO:0000313" key="1">
    <source>
        <dbReference type="EMBL" id="KAL1646522.1"/>
    </source>
</evidence>
<organism evidence="1 2">
    <name type="scientific">Diplodia intermedia</name>
    <dbReference type="NCBI Taxonomy" id="856260"/>
    <lineage>
        <taxon>Eukaryota</taxon>
        <taxon>Fungi</taxon>
        <taxon>Dikarya</taxon>
        <taxon>Ascomycota</taxon>
        <taxon>Pezizomycotina</taxon>
        <taxon>Dothideomycetes</taxon>
        <taxon>Dothideomycetes incertae sedis</taxon>
        <taxon>Botryosphaeriales</taxon>
        <taxon>Botryosphaeriaceae</taxon>
        <taxon>Diplodia</taxon>
    </lineage>
</organism>
<accession>A0ABR3TWW6</accession>
<evidence type="ECO:0000313" key="2">
    <source>
        <dbReference type="Proteomes" id="UP001521184"/>
    </source>
</evidence>
<reference evidence="1 2" key="1">
    <citation type="journal article" date="2023" name="Plant Dis.">
        <title>First Report of Diplodia intermedia Causing Canker and Dieback Diseases on Apple Trees in Canada.</title>
        <authorList>
            <person name="Ellouze W."/>
            <person name="Ilyukhin E."/>
            <person name="Sulman M."/>
            <person name="Ali S."/>
        </authorList>
    </citation>
    <scope>NUCLEOTIDE SEQUENCE [LARGE SCALE GENOMIC DNA]</scope>
    <source>
        <strain evidence="1 2">M45-28</strain>
    </source>
</reference>